<comment type="caution">
    <text evidence="2">The sequence shown here is derived from an EMBL/GenBank/DDBJ whole genome shotgun (WGS) entry which is preliminary data.</text>
</comment>
<evidence type="ECO:0000313" key="2">
    <source>
        <dbReference type="EMBL" id="GBN11031.1"/>
    </source>
</evidence>
<dbReference type="EMBL" id="BGPR01117823">
    <property type="protein sequence ID" value="GBN11031.1"/>
    <property type="molecule type" value="Genomic_DNA"/>
</dbReference>
<feature type="non-terminal residue" evidence="2">
    <location>
        <position position="1"/>
    </location>
</feature>
<organism evidence="2 3">
    <name type="scientific">Araneus ventricosus</name>
    <name type="common">Orbweaver spider</name>
    <name type="synonym">Epeira ventricosa</name>
    <dbReference type="NCBI Taxonomy" id="182803"/>
    <lineage>
        <taxon>Eukaryota</taxon>
        <taxon>Metazoa</taxon>
        <taxon>Ecdysozoa</taxon>
        <taxon>Arthropoda</taxon>
        <taxon>Chelicerata</taxon>
        <taxon>Arachnida</taxon>
        <taxon>Araneae</taxon>
        <taxon>Araneomorphae</taxon>
        <taxon>Entelegynae</taxon>
        <taxon>Araneoidea</taxon>
        <taxon>Araneidae</taxon>
        <taxon>Araneus</taxon>
    </lineage>
</organism>
<keyword evidence="3" id="KW-1185">Reference proteome</keyword>
<dbReference type="Proteomes" id="UP000499080">
    <property type="component" value="Unassembled WGS sequence"/>
</dbReference>
<gene>
    <name evidence="2" type="ORF">AVEN_173298_1</name>
</gene>
<name>A0A4Y2L8J3_ARAVE</name>
<evidence type="ECO:0000313" key="3">
    <source>
        <dbReference type="Proteomes" id="UP000499080"/>
    </source>
</evidence>
<reference evidence="2 3" key="1">
    <citation type="journal article" date="2019" name="Sci. Rep.">
        <title>Orb-weaving spider Araneus ventricosus genome elucidates the spidroin gene catalogue.</title>
        <authorList>
            <person name="Kono N."/>
            <person name="Nakamura H."/>
            <person name="Ohtoshi R."/>
            <person name="Moran D.A.P."/>
            <person name="Shinohara A."/>
            <person name="Yoshida Y."/>
            <person name="Fujiwara M."/>
            <person name="Mori M."/>
            <person name="Tomita M."/>
            <person name="Arakawa K."/>
        </authorList>
    </citation>
    <scope>NUCLEOTIDE SEQUENCE [LARGE SCALE GENOMIC DNA]</scope>
</reference>
<feature type="chain" id="PRO_5021334231" evidence="1">
    <location>
        <begin position="19"/>
        <end position="112"/>
    </location>
</feature>
<feature type="signal peptide" evidence="1">
    <location>
        <begin position="1"/>
        <end position="18"/>
    </location>
</feature>
<proteinExistence type="predicted"/>
<evidence type="ECO:0000256" key="1">
    <source>
        <dbReference type="SAM" id="SignalP"/>
    </source>
</evidence>
<dbReference type="AlphaFoldDB" id="A0A4Y2L8J3"/>
<protein>
    <submittedName>
        <fullName evidence="2">Uncharacterized protein</fullName>
    </submittedName>
</protein>
<accession>A0A4Y2L8J3</accession>
<sequence>IALFLKTGLLGVPKLCLGTTGRATKKRGIWASRSCAWGQRDGLPKDGTFGRPEAVLGDNGTGYQQTGHLAVPKLCLGTKGRATKKRDIWASRSCAWGQRDVPPKKQDCPVRN</sequence>
<keyword evidence="1" id="KW-0732">Signal</keyword>